<accession>A0A8J5JSV5</accession>
<name>A0A8J5JSV5_HOMAM</name>
<keyword evidence="2" id="KW-1185">Reference proteome</keyword>
<protein>
    <submittedName>
        <fullName evidence="1">Putative neural cadherin-like 2</fullName>
    </submittedName>
</protein>
<comment type="caution">
    <text evidence="1">The sequence shown here is derived from an EMBL/GenBank/DDBJ whole genome shotgun (WGS) entry which is preliminary data.</text>
</comment>
<evidence type="ECO:0000313" key="1">
    <source>
        <dbReference type="EMBL" id="KAG7158559.1"/>
    </source>
</evidence>
<evidence type="ECO:0000313" key="2">
    <source>
        <dbReference type="Proteomes" id="UP000747542"/>
    </source>
</evidence>
<sequence length="162" mass="17954">MPCSEFGSVLYKRFRSGRERRRKQGRKQGEQGTYELGFEVSDVSQGQTGVTANVTVLVTSLTPRHLAHVTPVTLAAHPHQVVTQDQGAQEGESSILNRLVEAARRWIEKAGVDSVDKDSVGVEVVTVEEFGKDTDMPITRVWLTSLGASNLNHVLLYHREEV</sequence>
<reference evidence="1" key="1">
    <citation type="journal article" date="2021" name="Sci. Adv.">
        <title>The American lobster genome reveals insights on longevity, neural, and immune adaptations.</title>
        <authorList>
            <person name="Polinski J.M."/>
            <person name="Zimin A.V."/>
            <person name="Clark K.F."/>
            <person name="Kohn A.B."/>
            <person name="Sadowski N."/>
            <person name="Timp W."/>
            <person name="Ptitsyn A."/>
            <person name="Khanna P."/>
            <person name="Romanova D.Y."/>
            <person name="Williams P."/>
            <person name="Greenwood S.J."/>
            <person name="Moroz L.L."/>
            <person name="Walt D.R."/>
            <person name="Bodnar A.G."/>
        </authorList>
    </citation>
    <scope>NUCLEOTIDE SEQUENCE</scope>
    <source>
        <strain evidence="1">GMGI-L3</strain>
    </source>
</reference>
<feature type="non-terminal residue" evidence="1">
    <location>
        <position position="1"/>
    </location>
</feature>
<proteinExistence type="predicted"/>
<gene>
    <name evidence="1" type="ORF">Hamer_G024848</name>
</gene>
<dbReference type="Proteomes" id="UP000747542">
    <property type="component" value="Unassembled WGS sequence"/>
</dbReference>
<organism evidence="1 2">
    <name type="scientific">Homarus americanus</name>
    <name type="common">American lobster</name>
    <dbReference type="NCBI Taxonomy" id="6706"/>
    <lineage>
        <taxon>Eukaryota</taxon>
        <taxon>Metazoa</taxon>
        <taxon>Ecdysozoa</taxon>
        <taxon>Arthropoda</taxon>
        <taxon>Crustacea</taxon>
        <taxon>Multicrustacea</taxon>
        <taxon>Malacostraca</taxon>
        <taxon>Eumalacostraca</taxon>
        <taxon>Eucarida</taxon>
        <taxon>Decapoda</taxon>
        <taxon>Pleocyemata</taxon>
        <taxon>Astacidea</taxon>
        <taxon>Nephropoidea</taxon>
        <taxon>Nephropidae</taxon>
        <taxon>Homarus</taxon>
    </lineage>
</organism>
<dbReference type="AlphaFoldDB" id="A0A8J5JSV5"/>
<dbReference type="EMBL" id="JAHLQT010034664">
    <property type="protein sequence ID" value="KAG7158559.1"/>
    <property type="molecule type" value="Genomic_DNA"/>
</dbReference>